<organism evidence="2 3">
    <name type="scientific">Micromonospora zingiberis</name>
    <dbReference type="NCBI Taxonomy" id="2053011"/>
    <lineage>
        <taxon>Bacteria</taxon>
        <taxon>Bacillati</taxon>
        <taxon>Actinomycetota</taxon>
        <taxon>Actinomycetes</taxon>
        <taxon>Micromonosporales</taxon>
        <taxon>Micromonosporaceae</taxon>
        <taxon>Micromonospora</taxon>
    </lineage>
</organism>
<evidence type="ECO:0000313" key="2">
    <source>
        <dbReference type="EMBL" id="TCB96639.1"/>
    </source>
</evidence>
<dbReference type="OrthoDB" id="3209715at2"/>
<dbReference type="Pfam" id="PF04480">
    <property type="entry name" value="DUF559"/>
    <property type="match status" value="1"/>
</dbReference>
<proteinExistence type="predicted"/>
<keyword evidence="3" id="KW-1185">Reference proteome</keyword>
<sequence>MLSLDQARQHLSPKAIRHRVSSGRWRRVHRAVYVTHNGPIAPAQLPWIGVLSAGPAAMLGGLSAARAWGLRRYDDGLVHILLPASCRARSLPPGIRVHRTTLLPESDILAVGQPRRTMPARSLVDAAQWAPSDQQARSIIAAGFQQRLVAGDDVRQVLDRLPRARRRSLIGQTAADAAGGSHSLPELDFLRLVRHAGLPEPTRQAVRRDATGRRRYLDALFEEWQVHVEIDGSQHLDPATAWADMRRQNDLWQNGDRVLRFPAWAIRHHPTDVIAQLRAALLAAGWRP</sequence>
<dbReference type="InterPro" id="IPR007569">
    <property type="entry name" value="DUF559"/>
</dbReference>
<dbReference type="AlphaFoldDB" id="A0A4R0GM69"/>
<evidence type="ECO:0000259" key="1">
    <source>
        <dbReference type="Pfam" id="PF04480"/>
    </source>
</evidence>
<accession>A0A4R0GM69</accession>
<comment type="caution">
    <text evidence="2">The sequence shown here is derived from an EMBL/GenBank/DDBJ whole genome shotgun (WGS) entry which is preliminary data.</text>
</comment>
<feature type="domain" description="DUF559" evidence="1">
    <location>
        <begin position="216"/>
        <end position="280"/>
    </location>
</feature>
<dbReference type="EMBL" id="SJJR01000009">
    <property type="protein sequence ID" value="TCB96639.1"/>
    <property type="molecule type" value="Genomic_DNA"/>
</dbReference>
<protein>
    <submittedName>
        <fullName evidence="2">DUF559 domain-containing protein</fullName>
    </submittedName>
</protein>
<name>A0A4R0GM69_9ACTN</name>
<gene>
    <name evidence="2" type="ORF">E0H26_15505</name>
</gene>
<dbReference type="Proteomes" id="UP000292274">
    <property type="component" value="Unassembled WGS sequence"/>
</dbReference>
<reference evidence="2 3" key="1">
    <citation type="submission" date="2019-02" db="EMBL/GenBank/DDBJ databases">
        <title>Jishengella sp. nov., isolated from a root of Zingiber montanum.</title>
        <authorList>
            <person name="Kuncharoen N."/>
            <person name="Kudo T."/>
            <person name="Masahiro Y."/>
            <person name="Ohkuma M."/>
            <person name="Tanasupawat S."/>
        </authorList>
    </citation>
    <scope>NUCLEOTIDE SEQUENCE [LARGE SCALE GENOMIC DNA]</scope>
    <source>
        <strain evidence="2 3">PLAI 1-1</strain>
    </source>
</reference>
<evidence type="ECO:0000313" key="3">
    <source>
        <dbReference type="Proteomes" id="UP000292274"/>
    </source>
</evidence>